<evidence type="ECO:0000256" key="2">
    <source>
        <dbReference type="SAM" id="Phobius"/>
    </source>
</evidence>
<keyword evidence="2" id="KW-0472">Membrane</keyword>
<dbReference type="EMBL" id="CABVLZ010000001">
    <property type="protein sequence ID" value="VVU94308.1"/>
    <property type="molecule type" value="Genomic_DNA"/>
</dbReference>
<feature type="transmembrane region" description="Helical" evidence="2">
    <location>
        <begin position="18"/>
        <end position="35"/>
    </location>
</feature>
<keyword evidence="1" id="KW-0175">Coiled coil</keyword>
<reference evidence="3" key="1">
    <citation type="submission" date="2019-09" db="EMBL/GenBank/DDBJ databases">
        <authorList>
            <person name="Needham M D."/>
        </authorList>
    </citation>
    <scope>NUCLEOTIDE SEQUENCE</scope>
</reference>
<proteinExistence type="predicted"/>
<gene>
    <name evidence="3" type="ORF">CPAV1605_28</name>
</gene>
<name>A0A5E8CFQ3_9ZZZZ</name>
<organism evidence="3">
    <name type="scientific">seawater metagenome</name>
    <dbReference type="NCBI Taxonomy" id="1561972"/>
    <lineage>
        <taxon>unclassified sequences</taxon>
        <taxon>metagenomes</taxon>
        <taxon>ecological metagenomes</taxon>
    </lineage>
</organism>
<sequence>MINKIQTFLAILITKQNIIYLLSFLFIISFIQFIFNQIKFYKYKKLAQENKELLQKEIAKFIDENYSSLDKKQKKELEYYTIIELVKKMNINNKNIKDKLESENKSRDFESVCKKINNKYLN</sequence>
<keyword evidence="2" id="KW-1133">Transmembrane helix</keyword>
<dbReference type="AlphaFoldDB" id="A0A5E8CFQ3"/>
<accession>A0A5E8CFQ3</accession>
<feature type="coiled-coil region" evidence="1">
    <location>
        <begin position="44"/>
        <end position="106"/>
    </location>
</feature>
<evidence type="ECO:0000256" key="1">
    <source>
        <dbReference type="SAM" id="Coils"/>
    </source>
</evidence>
<evidence type="ECO:0000313" key="3">
    <source>
        <dbReference type="EMBL" id="VVU94308.1"/>
    </source>
</evidence>
<keyword evidence="2" id="KW-0812">Transmembrane</keyword>
<protein>
    <submittedName>
        <fullName evidence="3">Uncharacterized protein</fullName>
    </submittedName>
</protein>